<dbReference type="InterPro" id="IPR006134">
    <property type="entry name" value="DNA-dir_DNA_pol_B_multi_dom"/>
</dbReference>
<dbReference type="Gene3D" id="3.90.1600.10">
    <property type="entry name" value="Palm domain of DNA polymerase"/>
    <property type="match status" value="1"/>
</dbReference>
<dbReference type="GO" id="GO:0003887">
    <property type="term" value="F:DNA-directed DNA polymerase activity"/>
    <property type="evidence" value="ECO:0007669"/>
    <property type="project" value="UniProtKB-KW"/>
</dbReference>
<evidence type="ECO:0000256" key="2">
    <source>
        <dbReference type="ARBA" id="ARBA00022679"/>
    </source>
</evidence>
<reference evidence="6 7" key="2">
    <citation type="submission" date="2018-11" db="EMBL/GenBank/DDBJ databases">
        <authorList>
            <consortium name="Pathogen Informatics"/>
        </authorList>
    </citation>
    <scope>NUCLEOTIDE SEQUENCE [LARGE SCALE GENOMIC DNA]</scope>
    <source>
        <strain evidence="6">Dakar</strain>
        <strain evidence="7">Dakar, Senegal</strain>
    </source>
</reference>
<dbReference type="GO" id="GO:0005634">
    <property type="term" value="C:nucleus"/>
    <property type="evidence" value="ECO:0007669"/>
    <property type="project" value="TreeGrafter"/>
</dbReference>
<evidence type="ECO:0000313" key="6">
    <source>
        <dbReference type="EMBL" id="VDP81867.1"/>
    </source>
</evidence>
<sequence length="83" mass="9212">RVESLLCRIARQSNFILPSPSVTQRAHQLAPEGIPLNLEPESVFFIDGPVAVLDFQSLYPSVIIAYNYCYSTLLGRLSCLLEG</sequence>
<dbReference type="GO" id="GO:0000724">
    <property type="term" value="P:double-strand break repair via homologous recombination"/>
    <property type="evidence" value="ECO:0007669"/>
    <property type="project" value="TreeGrafter"/>
</dbReference>
<evidence type="ECO:0000256" key="4">
    <source>
        <dbReference type="ARBA" id="ARBA00022932"/>
    </source>
</evidence>
<accession>A0A183L779</accession>
<dbReference type="WBParaSite" id="SCUD_0002320201-mRNA-1">
    <property type="protein sequence ID" value="SCUD_0002320201-mRNA-1"/>
    <property type="gene ID" value="SCUD_0002320201"/>
</dbReference>
<evidence type="ECO:0000259" key="5">
    <source>
        <dbReference type="Pfam" id="PF00136"/>
    </source>
</evidence>
<keyword evidence="3" id="KW-0548">Nucleotidyltransferase</keyword>
<dbReference type="EC" id="2.7.7.7" evidence="1"/>
<evidence type="ECO:0000256" key="1">
    <source>
        <dbReference type="ARBA" id="ARBA00012417"/>
    </source>
</evidence>
<reference evidence="8" key="1">
    <citation type="submission" date="2016-06" db="UniProtKB">
        <authorList>
            <consortium name="WormBaseParasite"/>
        </authorList>
    </citation>
    <scope>IDENTIFICATION</scope>
</reference>
<dbReference type="SUPFAM" id="SSF56672">
    <property type="entry name" value="DNA/RNA polymerases"/>
    <property type="match status" value="1"/>
</dbReference>
<evidence type="ECO:0000313" key="8">
    <source>
        <dbReference type="WBParaSite" id="SCUD_0002320201-mRNA-1"/>
    </source>
</evidence>
<dbReference type="AlphaFoldDB" id="A0A183L779"/>
<dbReference type="PANTHER" id="PTHR45812:SF1">
    <property type="entry name" value="DNA POLYMERASE ZETA CATALYTIC SUBUNIT"/>
    <property type="match status" value="1"/>
</dbReference>
<dbReference type="Pfam" id="PF00136">
    <property type="entry name" value="DNA_pol_B"/>
    <property type="match status" value="1"/>
</dbReference>
<dbReference type="GO" id="GO:0016035">
    <property type="term" value="C:zeta DNA polymerase complex"/>
    <property type="evidence" value="ECO:0007669"/>
    <property type="project" value="InterPro"/>
</dbReference>
<name>A0A183L779_9TREM</name>
<dbReference type="EMBL" id="UZAK01052734">
    <property type="protein sequence ID" value="VDP81867.1"/>
    <property type="molecule type" value="Genomic_DNA"/>
</dbReference>
<dbReference type="InterPro" id="IPR030559">
    <property type="entry name" value="PolZ_Rev3"/>
</dbReference>
<feature type="domain" description="DNA-directed DNA polymerase family B multifunctional" evidence="5">
    <location>
        <begin position="1"/>
        <end position="76"/>
    </location>
</feature>
<dbReference type="PANTHER" id="PTHR45812">
    <property type="entry name" value="DNA POLYMERASE ZETA CATALYTIC SUBUNIT"/>
    <property type="match status" value="1"/>
</dbReference>
<keyword evidence="4" id="KW-0239">DNA-directed DNA polymerase</keyword>
<evidence type="ECO:0000256" key="3">
    <source>
        <dbReference type="ARBA" id="ARBA00022695"/>
    </source>
</evidence>
<dbReference type="GO" id="GO:0003677">
    <property type="term" value="F:DNA binding"/>
    <property type="evidence" value="ECO:0007669"/>
    <property type="project" value="InterPro"/>
</dbReference>
<gene>
    <name evidence="6" type="ORF">SCUD_LOCUS23199</name>
</gene>
<protein>
    <recommendedName>
        <fullName evidence="1">DNA-directed DNA polymerase</fullName>
        <ecNumber evidence="1">2.7.7.7</ecNumber>
    </recommendedName>
</protein>
<dbReference type="GO" id="GO:0042276">
    <property type="term" value="P:error-prone translesion synthesis"/>
    <property type="evidence" value="ECO:0007669"/>
    <property type="project" value="TreeGrafter"/>
</dbReference>
<dbReference type="Proteomes" id="UP000279833">
    <property type="component" value="Unassembled WGS sequence"/>
</dbReference>
<organism evidence="8">
    <name type="scientific">Schistosoma curassoni</name>
    <dbReference type="NCBI Taxonomy" id="6186"/>
    <lineage>
        <taxon>Eukaryota</taxon>
        <taxon>Metazoa</taxon>
        <taxon>Spiralia</taxon>
        <taxon>Lophotrochozoa</taxon>
        <taxon>Platyhelminthes</taxon>
        <taxon>Trematoda</taxon>
        <taxon>Digenea</taxon>
        <taxon>Strigeidida</taxon>
        <taxon>Schistosomatoidea</taxon>
        <taxon>Schistosomatidae</taxon>
        <taxon>Schistosoma</taxon>
    </lineage>
</organism>
<dbReference type="GO" id="GO:0000166">
    <property type="term" value="F:nucleotide binding"/>
    <property type="evidence" value="ECO:0007669"/>
    <property type="project" value="InterPro"/>
</dbReference>
<dbReference type="InterPro" id="IPR023211">
    <property type="entry name" value="DNA_pol_palm_dom_sf"/>
</dbReference>
<proteinExistence type="predicted"/>
<dbReference type="InterPro" id="IPR043502">
    <property type="entry name" value="DNA/RNA_pol_sf"/>
</dbReference>
<keyword evidence="7" id="KW-1185">Reference proteome</keyword>
<dbReference type="STRING" id="6186.A0A183L779"/>
<keyword evidence="2" id="KW-0808">Transferase</keyword>
<evidence type="ECO:0000313" key="7">
    <source>
        <dbReference type="Proteomes" id="UP000279833"/>
    </source>
</evidence>